<name>A0A0F9SDC1_9ZZZZ</name>
<organism evidence="2">
    <name type="scientific">marine sediment metagenome</name>
    <dbReference type="NCBI Taxonomy" id="412755"/>
    <lineage>
        <taxon>unclassified sequences</taxon>
        <taxon>metagenomes</taxon>
        <taxon>ecological metagenomes</taxon>
    </lineage>
</organism>
<evidence type="ECO:0000313" key="2">
    <source>
        <dbReference type="EMBL" id="KKN27383.1"/>
    </source>
</evidence>
<comment type="caution">
    <text evidence="2">The sequence shown here is derived from an EMBL/GenBank/DDBJ whole genome shotgun (WGS) entry which is preliminary data.</text>
</comment>
<protein>
    <recommendedName>
        <fullName evidence="1">Baseplate protein J-like barrel domain-containing protein</fullName>
    </recommendedName>
</protein>
<reference evidence="2" key="1">
    <citation type="journal article" date="2015" name="Nature">
        <title>Complex archaea that bridge the gap between prokaryotes and eukaryotes.</title>
        <authorList>
            <person name="Spang A."/>
            <person name="Saw J.H."/>
            <person name="Jorgensen S.L."/>
            <person name="Zaremba-Niedzwiedzka K."/>
            <person name="Martijn J."/>
            <person name="Lind A.E."/>
            <person name="van Eijk R."/>
            <person name="Schleper C."/>
            <person name="Guy L."/>
            <person name="Ettema T.J."/>
        </authorList>
    </citation>
    <scope>NUCLEOTIDE SEQUENCE</scope>
</reference>
<dbReference type="InterPro" id="IPR006949">
    <property type="entry name" value="Barrel_Baseplate_J-like"/>
</dbReference>
<dbReference type="EMBL" id="LAZR01002641">
    <property type="protein sequence ID" value="KKN27383.1"/>
    <property type="molecule type" value="Genomic_DNA"/>
</dbReference>
<evidence type="ECO:0000259" key="1">
    <source>
        <dbReference type="Pfam" id="PF04865"/>
    </source>
</evidence>
<proteinExistence type="predicted"/>
<gene>
    <name evidence="2" type="ORF">LCGC14_0865110</name>
</gene>
<feature type="domain" description="Baseplate protein J-like barrel" evidence="1">
    <location>
        <begin position="95"/>
        <end position="187"/>
    </location>
</feature>
<dbReference type="Pfam" id="PF04865">
    <property type="entry name" value="Baseplate_J"/>
    <property type="match status" value="1"/>
</dbReference>
<sequence length="474" mass="50717">MAVIKSFQDIVTAMIRFLYSSRPNVDTSPGTFTRDVIIDAPSREVESLYLDLNRTSNAQSPDLANTIDIEQLGRNFQLQRRGPLKTTGIVSFYSFEAPAETITISRGTTVASKASPDGTSQQYVTTQDVTLGVTNFNGDTGRYETDAPVRAEVAGVNGNIPPGAIAAILDPVAGVAGVYNFNAFTNGADFETLTNFRSRVKSVITGNNVGTTDGYYQTVTRITDVLDARISSSDTGIEELRRTDVGAVDIYIRGLISAQAPSEVYTVPVSAPYEFVTSKQPIDLLAADSFSLIGSVTGTLVEDTHYTIVQDTSKFAGSVRGSDKFVFTGLSAGEEVTIVYSYNSLIESLQLYMEDDSRKVLGADILVKSAIPRQINVVCVIRTLPGYATTDVTTSVITTVTAFLNSYTIGEEVQQSDVLASIANTSGVDDVTVPLDTFEESSSTGDLEQDATGNLIIPANSYAVAGTITVNVRT</sequence>
<accession>A0A0F9SDC1</accession>
<dbReference type="AlphaFoldDB" id="A0A0F9SDC1"/>